<feature type="domain" description="Flagellar hook protein FlgE D2" evidence="8">
    <location>
        <begin position="164"/>
        <end position="259"/>
    </location>
</feature>
<feature type="domain" description="Flagellar basal-body/hook protein C-terminal" evidence="7">
    <location>
        <begin position="898"/>
        <end position="942"/>
    </location>
</feature>
<reference evidence="10" key="1">
    <citation type="submission" date="2022-08" db="EMBL/GenBank/DDBJ databases">
        <title>Catabolic pathway analysis in culturable SAR92 clade bacteria reveals their overlooked roles in DMSP degradation in coastal seas.</title>
        <authorList>
            <person name="He X."/>
            <person name="Zhang X."/>
            <person name="Zhang Y."/>
        </authorList>
    </citation>
    <scope>NUCLEOTIDE SEQUENCE</scope>
    <source>
        <strain evidence="10">H455</strain>
    </source>
</reference>
<dbReference type="InterPro" id="IPR001444">
    <property type="entry name" value="Flag_bb_rod_N"/>
</dbReference>
<dbReference type="InterPro" id="IPR020013">
    <property type="entry name" value="Flagellar_FlgE/F/G"/>
</dbReference>
<dbReference type="InterPro" id="IPR053967">
    <property type="entry name" value="LlgE_F_G-like_D1"/>
</dbReference>
<accession>A0ABY5TMR3</accession>
<dbReference type="Pfam" id="PF06429">
    <property type="entry name" value="Flg_bbr_C"/>
    <property type="match status" value="1"/>
</dbReference>
<feature type="domain" description="Flagellar hook protein FlgE D2" evidence="8">
    <location>
        <begin position="750"/>
        <end position="823"/>
    </location>
</feature>
<organism evidence="10 11">
    <name type="scientific">SAR92 clade bacterium H455</name>
    <dbReference type="NCBI Taxonomy" id="2974818"/>
    <lineage>
        <taxon>Bacteria</taxon>
        <taxon>Pseudomonadati</taxon>
        <taxon>Pseudomonadota</taxon>
        <taxon>Gammaproteobacteria</taxon>
        <taxon>Cellvibrionales</taxon>
        <taxon>Porticoccaceae</taxon>
        <taxon>SAR92 clade</taxon>
    </lineage>
</organism>
<feature type="domain" description="Flagellar hook protein FlgE/F/G-like D1" evidence="9">
    <location>
        <begin position="83"/>
        <end position="149"/>
    </location>
</feature>
<dbReference type="NCBIfam" id="TIGR03506">
    <property type="entry name" value="FlgEFG_subfam"/>
    <property type="match status" value="2"/>
</dbReference>
<comment type="similarity">
    <text evidence="2 5">Belongs to the flagella basal body rod proteins family.</text>
</comment>
<dbReference type="EMBL" id="CP103416">
    <property type="protein sequence ID" value="UVW35125.1"/>
    <property type="molecule type" value="Genomic_DNA"/>
</dbReference>
<keyword evidence="10" id="KW-0969">Cilium</keyword>
<keyword evidence="11" id="KW-1185">Reference proteome</keyword>
<dbReference type="InterPro" id="IPR037925">
    <property type="entry name" value="FlgE/F/G-like"/>
</dbReference>
<comment type="function">
    <text evidence="5">A flexible structure which links the flagellar filament to the drive apparatus in the basal body.</text>
</comment>
<dbReference type="Proteomes" id="UP001059934">
    <property type="component" value="Chromosome"/>
</dbReference>
<dbReference type="PANTHER" id="PTHR30435:SF1">
    <property type="entry name" value="FLAGELLAR HOOK PROTEIN FLGE"/>
    <property type="match status" value="1"/>
</dbReference>
<evidence type="ECO:0000259" key="9">
    <source>
        <dbReference type="Pfam" id="PF22692"/>
    </source>
</evidence>
<dbReference type="Gene3D" id="2.60.98.20">
    <property type="entry name" value="Flagellar hook protein FlgE"/>
    <property type="match status" value="2"/>
</dbReference>
<protein>
    <recommendedName>
        <fullName evidence="3 5">Flagellar hook protein FlgE</fullName>
    </recommendedName>
</protein>
<name>A0ABY5TMR3_9GAMM</name>
<keyword evidence="10" id="KW-0282">Flagellum</keyword>
<dbReference type="Pfam" id="PF22692">
    <property type="entry name" value="LlgE_F_G_D1"/>
    <property type="match status" value="1"/>
</dbReference>
<dbReference type="Pfam" id="PF00460">
    <property type="entry name" value="Flg_bb_rod"/>
    <property type="match status" value="1"/>
</dbReference>
<keyword evidence="4 5" id="KW-0975">Bacterial flagellum</keyword>
<evidence type="ECO:0000259" key="8">
    <source>
        <dbReference type="Pfam" id="PF07559"/>
    </source>
</evidence>
<evidence type="ECO:0000259" key="7">
    <source>
        <dbReference type="Pfam" id="PF06429"/>
    </source>
</evidence>
<evidence type="ECO:0000313" key="11">
    <source>
        <dbReference type="Proteomes" id="UP001059934"/>
    </source>
</evidence>
<comment type="subcellular location">
    <subcellularLocation>
        <location evidence="1 5">Bacterial flagellum basal body</location>
    </subcellularLocation>
</comment>
<dbReference type="InterPro" id="IPR010930">
    <property type="entry name" value="Flg_bb/hook_C_dom"/>
</dbReference>
<keyword evidence="10" id="KW-0966">Cell projection</keyword>
<evidence type="ECO:0000256" key="2">
    <source>
        <dbReference type="ARBA" id="ARBA00009677"/>
    </source>
</evidence>
<evidence type="ECO:0000256" key="1">
    <source>
        <dbReference type="ARBA" id="ARBA00004117"/>
    </source>
</evidence>
<dbReference type="InterPro" id="IPR011491">
    <property type="entry name" value="FlgE_D2"/>
</dbReference>
<dbReference type="Pfam" id="PF07559">
    <property type="entry name" value="FlgE_D2"/>
    <property type="match status" value="2"/>
</dbReference>
<evidence type="ECO:0000256" key="3">
    <source>
        <dbReference type="ARBA" id="ARBA00019015"/>
    </source>
</evidence>
<dbReference type="InterPro" id="IPR037058">
    <property type="entry name" value="Falgellar_hook_FlgE_sf"/>
</dbReference>
<evidence type="ECO:0000256" key="5">
    <source>
        <dbReference type="RuleBase" id="RU362116"/>
    </source>
</evidence>
<proteinExistence type="inferred from homology"/>
<feature type="domain" description="Flagellar basal body rod protein N-terminal" evidence="6">
    <location>
        <begin position="3"/>
        <end position="33"/>
    </location>
</feature>
<evidence type="ECO:0000259" key="6">
    <source>
        <dbReference type="Pfam" id="PF00460"/>
    </source>
</evidence>
<dbReference type="SUPFAM" id="SSF117143">
    <property type="entry name" value="Flagellar hook protein flgE"/>
    <property type="match status" value="2"/>
</dbReference>
<evidence type="ECO:0000313" key="10">
    <source>
        <dbReference type="EMBL" id="UVW35125.1"/>
    </source>
</evidence>
<sequence>MSFYTSLTGLNAATTQLAVTSNNIANSGTGGFKRSDTDFGDIFATSPLEKASSVVGRGVSLKEVSQEFSQGNIEFSANSLDLAITGDGFFPLESSDGTKIYTRNGAFMLNEQNQMVNSAGQALQSLPVDSTNKADFGVDPSALTIPRSTVSEFLPTTEVELGLNLPSEVTPITATFNPDKPDTYHKTTSLTVYGTSGSANLATIYYVKTANASAESPFNKWQTYVYVDDQEVDTALIQSSDTTGDQYFINKYGELKTRSELLELQSTSADSEKYLITQGTLYKKYSYDVLSEPTQSVPATASLTIAEGSTYSDALNLTNNSDGVDFSAMSRAELENIFTLSIDGSSAVNVGLEHLSGYGSPMSGAEIAFELTNVINERFGDGKNFDFSSAANQTLKMFRGSDNSTSIELDIPTILASHTTLTGATDADWDGQVASEPLAHAINAALAASDDFSDVEVSYSSANQGFRFIQNGSVTDPLYVNGGDSANNVFGVPAEATFDAEDLTTMGTMLLPLDTDEADVLLRGVLPNGDNVRATRDQRSGMSVSYAEGAFTVSSGTTGDTSSLALNDPTELAQALLGISVLGNIVQPETSQIYNVPAVRGQASTPAIVTGNPMGIDPRKSFSVNPDNSSMTVIIDSISAQIELTEGLYSIGTFTEHLQEKINLMADSLGRTVSGITVDYQDATETLQITGSTTTDNSFIQIAGHADWGLENIAPGFGESSTFIELFPDTSGTSTVYVTQTKDGDWIETTDGGEFDSNDVPYWTPIFLDKGELTFDTSGSLVSPVAGVKLESAGITGGDITLNYDNSTQFNSPFSVLSQSQNGAPEGDLVGVNIGDDGLVVASYSNGSQKSLGKIILANFATPKGLRQVGDTSYYATSVSGDATLGEPGAAGFGTIRAGARERSNVDLTAELVDLITAQRNFQANAKAIETSSSLTQTIIQIRG</sequence>
<dbReference type="PANTHER" id="PTHR30435">
    <property type="entry name" value="FLAGELLAR PROTEIN"/>
    <property type="match status" value="1"/>
</dbReference>
<evidence type="ECO:0000256" key="4">
    <source>
        <dbReference type="ARBA" id="ARBA00023143"/>
    </source>
</evidence>
<gene>
    <name evidence="10" type="ORF">NYF23_00625</name>
</gene>